<dbReference type="InterPro" id="IPR022171">
    <property type="entry name" value="PPE_C"/>
</dbReference>
<dbReference type="STRING" id="29313.BHQ16_19255"/>
<dbReference type="AlphaFoldDB" id="A0A375Z4U0"/>
<dbReference type="EMBL" id="UEGW01000001">
    <property type="protein sequence ID" value="SRX96184.1"/>
    <property type="molecule type" value="Genomic_DNA"/>
</dbReference>
<dbReference type="Proteomes" id="UP000252015">
    <property type="component" value="Unassembled WGS sequence"/>
</dbReference>
<accession>A0A375Z4U0</accession>
<feature type="region of interest" description="Disordered" evidence="2">
    <location>
        <begin position="255"/>
        <end position="279"/>
    </location>
</feature>
<dbReference type="PANTHER" id="PTHR46766">
    <property type="entry name" value="GLUTAMINE-RICH PROTEIN 2"/>
    <property type="match status" value="1"/>
</dbReference>
<proteinExistence type="inferred from homology"/>
<evidence type="ECO:0000259" key="3">
    <source>
        <dbReference type="Pfam" id="PF00823"/>
    </source>
</evidence>
<evidence type="ECO:0000256" key="1">
    <source>
        <dbReference type="ARBA" id="ARBA00010652"/>
    </source>
</evidence>
<sequence>MDFGALPPEINSGLMYSGPGSASMMTAASAWDGLAADLHSAAASYMSVVSGLTSGPWQGPASVSMAGAAAHYVTWLIATATLCEQAAAGARAAVAAYEAAFAMTVPPAVVAANRAQLMMLVATNILGQNTPAILLTEAHYGEMWAQDAAAMYGYAATSAVAATLTPFTPPEQATNPAGLADQAAAVAQAASPQLISTVPQVLAGLTSPPSSTSGLLQIAQILSMFDPLSFVNLSTPYTAILATINAGLTQAHRGMTEGPPGLPAPAPGHRPLGSALGAQLGSPTNQLASGFTRVGTPGSVSASAGQAASIGTISVPPSWAASAPAITRLAAASPSTSLGAPTIVESVSSDFVLGETVLASAALRGLGGAAPQNRPAVAAHPPTPDRPKWH</sequence>
<dbReference type="FunFam" id="1.20.1260.20:FF:000001">
    <property type="entry name" value="PPE family protein PPE41"/>
    <property type="match status" value="1"/>
</dbReference>
<feature type="domain" description="PPE" evidence="3">
    <location>
        <begin position="2"/>
        <end position="165"/>
    </location>
</feature>
<dbReference type="Pfam" id="PF12484">
    <property type="entry name" value="PPE-SVP"/>
    <property type="match status" value="1"/>
</dbReference>
<organism evidence="5 6">
    <name type="scientific">Mycobacterium shimoidei</name>
    <dbReference type="NCBI Taxonomy" id="29313"/>
    <lineage>
        <taxon>Bacteria</taxon>
        <taxon>Bacillati</taxon>
        <taxon>Actinomycetota</taxon>
        <taxon>Actinomycetes</taxon>
        <taxon>Mycobacteriales</taxon>
        <taxon>Mycobacteriaceae</taxon>
        <taxon>Mycobacterium</taxon>
    </lineage>
</organism>
<dbReference type="InterPro" id="IPR038332">
    <property type="entry name" value="PPE_sf"/>
</dbReference>
<dbReference type="Gene3D" id="1.20.1260.20">
    <property type="entry name" value="PPE superfamily"/>
    <property type="match status" value="1"/>
</dbReference>
<evidence type="ECO:0000259" key="4">
    <source>
        <dbReference type="Pfam" id="PF12484"/>
    </source>
</evidence>
<feature type="region of interest" description="Disordered" evidence="2">
    <location>
        <begin position="368"/>
        <end position="390"/>
    </location>
</feature>
<protein>
    <submittedName>
        <fullName evidence="5">PPE family protein PPE19 [Mycobacterium tuberculosis H37Rv]</fullName>
    </submittedName>
</protein>
<dbReference type="PANTHER" id="PTHR46766:SF1">
    <property type="entry name" value="GLUTAMINE-RICH PROTEIN 2"/>
    <property type="match status" value="1"/>
</dbReference>
<dbReference type="SUPFAM" id="SSF140459">
    <property type="entry name" value="PE/PPE dimer-like"/>
    <property type="match status" value="1"/>
</dbReference>
<reference evidence="5 6" key="1">
    <citation type="submission" date="2018-05" db="EMBL/GenBank/DDBJ databases">
        <authorList>
            <consortium name="IHU Genomes"/>
        </authorList>
    </citation>
    <scope>NUCLEOTIDE SEQUENCE [LARGE SCALE GENOMIC DNA]</scope>
    <source>
        <strain evidence="5 6">P7336</strain>
    </source>
</reference>
<evidence type="ECO:0000313" key="6">
    <source>
        <dbReference type="Proteomes" id="UP000252015"/>
    </source>
</evidence>
<dbReference type="RefSeq" id="WP_113964634.1">
    <property type="nucleotide sequence ID" value="NZ_UEGW01000001.1"/>
</dbReference>
<keyword evidence="6" id="KW-1185">Reference proteome</keyword>
<comment type="similarity">
    <text evidence="1">Belongs to the mycobacterial PPE family.</text>
</comment>
<gene>
    <name evidence="5" type="ORF">MSP7336_04460</name>
</gene>
<dbReference type="Pfam" id="PF00823">
    <property type="entry name" value="PPE"/>
    <property type="match status" value="1"/>
</dbReference>
<name>A0A375Z4U0_MYCSH</name>
<evidence type="ECO:0000313" key="5">
    <source>
        <dbReference type="EMBL" id="SRX96184.1"/>
    </source>
</evidence>
<dbReference type="InterPro" id="IPR000030">
    <property type="entry name" value="PPE_dom"/>
</dbReference>
<evidence type="ECO:0000256" key="2">
    <source>
        <dbReference type="SAM" id="MobiDB-lite"/>
    </source>
</evidence>
<feature type="domain" description="PPE family C-terminal" evidence="4">
    <location>
        <begin position="301"/>
        <end position="381"/>
    </location>
</feature>
<dbReference type="GO" id="GO:0052572">
    <property type="term" value="P:response to host immune response"/>
    <property type="evidence" value="ECO:0007669"/>
    <property type="project" value="TreeGrafter"/>
</dbReference>